<dbReference type="PANTHER" id="PTHR23531">
    <property type="entry name" value="QUINOLENE RESISTANCE PROTEIN NORA"/>
    <property type="match status" value="1"/>
</dbReference>
<dbReference type="InterPro" id="IPR036259">
    <property type="entry name" value="MFS_trans_sf"/>
</dbReference>
<dbReference type="InterPro" id="IPR052714">
    <property type="entry name" value="MFS_Exporter"/>
</dbReference>
<feature type="transmembrane region" description="Helical" evidence="6">
    <location>
        <begin position="32"/>
        <end position="54"/>
    </location>
</feature>
<organism evidence="8 9">
    <name type="scientific">Halanaerobium salsuginis</name>
    <dbReference type="NCBI Taxonomy" id="29563"/>
    <lineage>
        <taxon>Bacteria</taxon>
        <taxon>Bacillati</taxon>
        <taxon>Bacillota</taxon>
        <taxon>Clostridia</taxon>
        <taxon>Halanaerobiales</taxon>
        <taxon>Halanaerobiaceae</taxon>
        <taxon>Halanaerobium</taxon>
    </lineage>
</organism>
<feature type="transmembrane region" description="Helical" evidence="6">
    <location>
        <begin position="354"/>
        <end position="373"/>
    </location>
</feature>
<dbReference type="InterPro" id="IPR020846">
    <property type="entry name" value="MFS_dom"/>
</dbReference>
<dbReference type="Pfam" id="PF07690">
    <property type="entry name" value="MFS_1"/>
    <property type="match status" value="1"/>
</dbReference>
<keyword evidence="4 6" id="KW-1133">Transmembrane helix</keyword>
<evidence type="ECO:0000256" key="6">
    <source>
        <dbReference type="SAM" id="Phobius"/>
    </source>
</evidence>
<evidence type="ECO:0000313" key="9">
    <source>
        <dbReference type="Proteomes" id="UP000199006"/>
    </source>
</evidence>
<reference evidence="8 9" key="1">
    <citation type="submission" date="2016-10" db="EMBL/GenBank/DDBJ databases">
        <authorList>
            <person name="de Groot N.N."/>
        </authorList>
    </citation>
    <scope>NUCLEOTIDE SEQUENCE [LARGE SCALE GENOMIC DNA]</scope>
    <source>
        <strain evidence="8 9">ATCC 51327</strain>
    </source>
</reference>
<evidence type="ECO:0000256" key="4">
    <source>
        <dbReference type="ARBA" id="ARBA00022989"/>
    </source>
</evidence>
<evidence type="ECO:0000313" key="8">
    <source>
        <dbReference type="EMBL" id="SFM12205.1"/>
    </source>
</evidence>
<keyword evidence="5 6" id="KW-0472">Membrane</keyword>
<feature type="transmembrane region" description="Helical" evidence="6">
    <location>
        <begin position="234"/>
        <end position="252"/>
    </location>
</feature>
<comment type="subcellular location">
    <subcellularLocation>
        <location evidence="1">Cell membrane</location>
        <topology evidence="1">Multi-pass membrane protein</topology>
    </subcellularLocation>
</comment>
<dbReference type="CDD" id="cd17489">
    <property type="entry name" value="MFS_YfcJ_like"/>
    <property type="match status" value="1"/>
</dbReference>
<dbReference type="GO" id="GO:0022857">
    <property type="term" value="F:transmembrane transporter activity"/>
    <property type="evidence" value="ECO:0007669"/>
    <property type="project" value="InterPro"/>
</dbReference>
<evidence type="ECO:0000256" key="2">
    <source>
        <dbReference type="ARBA" id="ARBA00022448"/>
    </source>
</evidence>
<keyword evidence="2" id="KW-0813">Transport</keyword>
<dbReference type="Gene3D" id="1.20.1250.20">
    <property type="entry name" value="MFS general substrate transporter like domains"/>
    <property type="match status" value="1"/>
</dbReference>
<keyword evidence="9" id="KW-1185">Reference proteome</keyword>
<protein>
    <submittedName>
        <fullName evidence="8">Predicted arabinose efflux permease, MFS family</fullName>
    </submittedName>
</protein>
<dbReference type="EMBL" id="FOTI01000073">
    <property type="protein sequence ID" value="SFM12205.1"/>
    <property type="molecule type" value="Genomic_DNA"/>
</dbReference>
<dbReference type="InterPro" id="IPR005829">
    <property type="entry name" value="Sugar_transporter_CS"/>
</dbReference>
<proteinExistence type="predicted"/>
<feature type="transmembrane region" description="Helical" evidence="6">
    <location>
        <begin position="320"/>
        <end position="342"/>
    </location>
</feature>
<feature type="transmembrane region" description="Helical" evidence="6">
    <location>
        <begin position="90"/>
        <end position="115"/>
    </location>
</feature>
<name>A0A1I4NA00_9FIRM</name>
<sequence>MINSTIMFIIMLIYYQLMTIIANYVINDLDISASLAGLIAGIFMVFALPARIISGKLIEEFGRKKMLHLGLVIYGLGTFSYFIAGNFAALFLIRIIQGLGFGVATTSAMTIAAGLIPDSRRGEGMGYFMLSITIASAIGPSLGIFFYQQGDFSLILVFSSILLVIGYFSLFFMEVPEVELSAEHLAEIKSFKLKKLFEFKVLPIAIVGAMTFFAYASIISFLSTYVDQINLVKAGSVFFLVYSMSMLVFRPLTGRWFDLKGKNYVMYPAFLAFAAGLIVISQAQTGLVLLFAAILMGFGFGTFSACGQTIAINSVPDHRVGIATSTFLAISEIGIGIGPFFLGMLIPKLGFRGLYLAMALVVILAMFLYYLFYGRK</sequence>
<feature type="transmembrane region" description="Helical" evidence="6">
    <location>
        <begin position="264"/>
        <end position="281"/>
    </location>
</feature>
<dbReference type="STRING" id="29563.SAMN02983006_02851"/>
<accession>A0A1I4NA00</accession>
<dbReference type="Proteomes" id="UP000199006">
    <property type="component" value="Unassembled WGS sequence"/>
</dbReference>
<evidence type="ECO:0000256" key="3">
    <source>
        <dbReference type="ARBA" id="ARBA00022692"/>
    </source>
</evidence>
<feature type="transmembrane region" description="Helical" evidence="6">
    <location>
        <begin position="7"/>
        <end position="26"/>
    </location>
</feature>
<dbReference type="PROSITE" id="PS00216">
    <property type="entry name" value="SUGAR_TRANSPORT_1"/>
    <property type="match status" value="1"/>
</dbReference>
<keyword evidence="3 6" id="KW-0812">Transmembrane</keyword>
<dbReference type="PROSITE" id="PS50850">
    <property type="entry name" value="MFS"/>
    <property type="match status" value="1"/>
</dbReference>
<feature type="transmembrane region" description="Helical" evidence="6">
    <location>
        <begin position="153"/>
        <end position="173"/>
    </location>
</feature>
<dbReference type="GO" id="GO:0005886">
    <property type="term" value="C:plasma membrane"/>
    <property type="evidence" value="ECO:0007669"/>
    <property type="project" value="UniProtKB-SubCell"/>
</dbReference>
<feature type="domain" description="Major facilitator superfamily (MFS) profile" evidence="7">
    <location>
        <begin position="1"/>
        <end position="376"/>
    </location>
</feature>
<evidence type="ECO:0000256" key="5">
    <source>
        <dbReference type="ARBA" id="ARBA00023136"/>
    </source>
</evidence>
<evidence type="ECO:0000256" key="1">
    <source>
        <dbReference type="ARBA" id="ARBA00004651"/>
    </source>
</evidence>
<gene>
    <name evidence="8" type="ORF">SAMN02983006_02851</name>
</gene>
<feature type="transmembrane region" description="Helical" evidence="6">
    <location>
        <begin position="201"/>
        <end position="222"/>
    </location>
</feature>
<evidence type="ECO:0000259" key="7">
    <source>
        <dbReference type="PROSITE" id="PS50850"/>
    </source>
</evidence>
<feature type="transmembrane region" description="Helical" evidence="6">
    <location>
        <begin position="66"/>
        <end position="84"/>
    </location>
</feature>
<dbReference type="PANTHER" id="PTHR23531:SF1">
    <property type="entry name" value="QUINOLENE RESISTANCE PROTEIN NORA"/>
    <property type="match status" value="1"/>
</dbReference>
<dbReference type="AlphaFoldDB" id="A0A1I4NA00"/>
<feature type="transmembrane region" description="Helical" evidence="6">
    <location>
        <begin position="287"/>
        <end position="308"/>
    </location>
</feature>
<dbReference type="InterPro" id="IPR011701">
    <property type="entry name" value="MFS"/>
</dbReference>
<dbReference type="SUPFAM" id="SSF103473">
    <property type="entry name" value="MFS general substrate transporter"/>
    <property type="match status" value="1"/>
</dbReference>
<feature type="transmembrane region" description="Helical" evidence="6">
    <location>
        <begin position="127"/>
        <end position="147"/>
    </location>
</feature>